<feature type="compositionally biased region" description="Basic and acidic residues" evidence="4">
    <location>
        <begin position="293"/>
        <end position="316"/>
    </location>
</feature>
<evidence type="ECO:0000256" key="2">
    <source>
        <dbReference type="ARBA" id="ARBA00022964"/>
    </source>
</evidence>
<dbReference type="GO" id="GO:0005506">
    <property type="term" value="F:iron ion binding"/>
    <property type="evidence" value="ECO:0007669"/>
    <property type="project" value="InterPro"/>
</dbReference>
<evidence type="ECO:0000256" key="4">
    <source>
        <dbReference type="SAM" id="MobiDB-lite"/>
    </source>
</evidence>
<keyword evidence="3" id="KW-0560">Oxidoreductase</keyword>
<feature type="compositionally biased region" description="Acidic residues" evidence="4">
    <location>
        <begin position="320"/>
        <end position="330"/>
    </location>
</feature>
<dbReference type="PANTHER" id="PTHR12117:SF0">
    <property type="entry name" value="PROLYL 3-HYDROXYLASE OGFOD1"/>
    <property type="match status" value="1"/>
</dbReference>
<dbReference type="EMBL" id="HBFM01000124">
    <property type="protein sequence ID" value="CAD8763697.1"/>
    <property type="molecule type" value="Transcribed_RNA"/>
</dbReference>
<feature type="compositionally biased region" description="Polar residues" evidence="4">
    <location>
        <begin position="9"/>
        <end position="39"/>
    </location>
</feature>
<gene>
    <name evidence="6" type="ORF">PPAR00522_LOCUS80</name>
</gene>
<sequence>MGNAKPSPLHNSSSKFKSTAAGSNMNDVKSSCKPSSQLKNPRKIVKSTNFSASVSSQSSTNKVVPFNIWINSPKHVLKWLEQYDIPALVDQNGGLVRISNFLPTHVAEGILRLIESVPEKSWNDTSARTDYLQNNISHSFWSVKTTPELESVFRLFSMVQPGELHTFSAAKYQKNHHIAPHDDRAYTNVRMENGKIQLCSRSLAVIFYLTKNWTEEIGGALVDHEAEGGPKTYVPEFNSVVSFRIPRYHEVTPMHTERPRYTVFGWFLKPGKLYNLYRGEDAFKAFKDKEGITKKDKRKRNEGSKERGEEEEKEQNNDGVIEDNADDSNEGNEVGEKPGSKLRMMKKNKKKKTNQNMLSVKVPDVVKSIVNKKKKGNL</sequence>
<dbReference type="PANTHER" id="PTHR12117">
    <property type="entry name" value="HISTONE ACETYLTRANSFERASE COMPLEX"/>
    <property type="match status" value="1"/>
</dbReference>
<feature type="region of interest" description="Disordered" evidence="4">
    <location>
        <begin position="293"/>
        <end position="362"/>
    </location>
</feature>
<comment type="cofactor">
    <cofactor evidence="1">
        <name>L-ascorbate</name>
        <dbReference type="ChEBI" id="CHEBI:38290"/>
    </cofactor>
</comment>
<dbReference type="GO" id="GO:0016705">
    <property type="term" value="F:oxidoreductase activity, acting on paired donors, with incorporation or reduction of molecular oxygen"/>
    <property type="evidence" value="ECO:0007669"/>
    <property type="project" value="InterPro"/>
</dbReference>
<reference evidence="6" key="1">
    <citation type="submission" date="2021-01" db="EMBL/GenBank/DDBJ databases">
        <authorList>
            <person name="Corre E."/>
            <person name="Pelletier E."/>
            <person name="Niang G."/>
            <person name="Scheremetjew M."/>
            <person name="Finn R."/>
            <person name="Kale V."/>
            <person name="Holt S."/>
            <person name="Cochrane G."/>
            <person name="Meng A."/>
            <person name="Brown T."/>
            <person name="Cohen L."/>
        </authorList>
    </citation>
    <scope>NUCLEOTIDE SEQUENCE</scope>
    <source>
        <strain evidence="6">SAG 63-3</strain>
    </source>
</reference>
<dbReference type="InterPro" id="IPR044862">
    <property type="entry name" value="Pro_4_hyd_alph_FE2OG_OXY"/>
</dbReference>
<keyword evidence="2" id="KW-0223">Dioxygenase</keyword>
<accession>A0A7S0ULR3</accession>
<name>A0A7S0ULR3_9CHLO</name>
<dbReference type="InterPro" id="IPR051842">
    <property type="entry name" value="uS12_prolyl_hydroxylase"/>
</dbReference>
<dbReference type="Gene3D" id="2.60.120.620">
    <property type="entry name" value="q2cbj1_9rhob like domain"/>
    <property type="match status" value="1"/>
</dbReference>
<feature type="domain" description="Prolyl 4-hydroxylase alpha subunit" evidence="5">
    <location>
        <begin position="93"/>
        <end position="268"/>
    </location>
</feature>
<evidence type="ECO:0000256" key="1">
    <source>
        <dbReference type="ARBA" id="ARBA00001961"/>
    </source>
</evidence>
<evidence type="ECO:0000259" key="5">
    <source>
        <dbReference type="SMART" id="SM00702"/>
    </source>
</evidence>
<protein>
    <recommendedName>
        <fullName evidence="5">Prolyl 4-hydroxylase alpha subunit domain-containing protein</fullName>
    </recommendedName>
</protein>
<organism evidence="6">
    <name type="scientific">Polytomella parva</name>
    <dbReference type="NCBI Taxonomy" id="51329"/>
    <lineage>
        <taxon>Eukaryota</taxon>
        <taxon>Viridiplantae</taxon>
        <taxon>Chlorophyta</taxon>
        <taxon>core chlorophytes</taxon>
        <taxon>Chlorophyceae</taxon>
        <taxon>CS clade</taxon>
        <taxon>Chlamydomonadales</taxon>
        <taxon>Chlamydomonadaceae</taxon>
        <taxon>Polytomella</taxon>
    </lineage>
</organism>
<dbReference type="GO" id="GO:0031418">
    <property type="term" value="F:L-ascorbic acid binding"/>
    <property type="evidence" value="ECO:0007669"/>
    <property type="project" value="InterPro"/>
</dbReference>
<evidence type="ECO:0000256" key="3">
    <source>
        <dbReference type="ARBA" id="ARBA00023002"/>
    </source>
</evidence>
<dbReference type="AlphaFoldDB" id="A0A7S0ULR3"/>
<evidence type="ECO:0000313" key="6">
    <source>
        <dbReference type="EMBL" id="CAD8763697.1"/>
    </source>
</evidence>
<dbReference type="InterPro" id="IPR006620">
    <property type="entry name" value="Pro_4_hyd_alph"/>
</dbReference>
<feature type="compositionally biased region" description="Basic residues" evidence="4">
    <location>
        <begin position="343"/>
        <end position="353"/>
    </location>
</feature>
<feature type="region of interest" description="Disordered" evidence="4">
    <location>
        <begin position="1"/>
        <end position="40"/>
    </location>
</feature>
<proteinExistence type="predicted"/>
<dbReference type="SMART" id="SM00702">
    <property type="entry name" value="P4Hc"/>
    <property type="match status" value="1"/>
</dbReference>
<dbReference type="Pfam" id="PF13640">
    <property type="entry name" value="2OG-FeII_Oxy_3"/>
    <property type="match status" value="1"/>
</dbReference>
<dbReference type="GO" id="GO:0051213">
    <property type="term" value="F:dioxygenase activity"/>
    <property type="evidence" value="ECO:0007669"/>
    <property type="project" value="UniProtKB-KW"/>
</dbReference>